<evidence type="ECO:0000313" key="4">
    <source>
        <dbReference type="Proteomes" id="UP000185210"/>
    </source>
</evidence>
<dbReference type="AlphaFoldDB" id="A0AB38CWM9"/>
<evidence type="ECO:0000256" key="2">
    <source>
        <dbReference type="SAM" id="SignalP"/>
    </source>
</evidence>
<dbReference type="EMBL" id="FSHM01000002">
    <property type="protein sequence ID" value="SIA64963.1"/>
    <property type="molecule type" value="Genomic_DNA"/>
</dbReference>
<comment type="caution">
    <text evidence="3">The sequence shown here is derived from an EMBL/GenBank/DDBJ whole genome shotgun (WGS) entry which is preliminary data.</text>
</comment>
<sequence>MFRIIAATASLAVAAILALSGCSTATSTPSNPVVDTSASVSAQALVDVAAVWSSHPMPDCPRIVKGNETATPGVVLPSDETVAQQLAGVQSPASEVWVRTKLGWVTKWLAQTRADIIPDPSTPGARAEGKRFGQYVEHVRDELEAGHDISKPDLDGRFPEGCA</sequence>
<protein>
    <recommendedName>
        <fullName evidence="5">Lipoprotein</fullName>
    </recommendedName>
</protein>
<name>A0AB38CWM9_9MYCO</name>
<evidence type="ECO:0000256" key="1">
    <source>
        <dbReference type="SAM" id="MobiDB-lite"/>
    </source>
</evidence>
<dbReference type="Proteomes" id="UP000185210">
    <property type="component" value="Unassembled WGS sequence"/>
</dbReference>
<proteinExistence type="predicted"/>
<gene>
    <name evidence="3" type="ORF">SAMEA2070301_01764</name>
</gene>
<feature type="signal peptide" evidence="2">
    <location>
        <begin position="1"/>
        <end position="25"/>
    </location>
</feature>
<dbReference type="RefSeq" id="WP_234797632.1">
    <property type="nucleotide sequence ID" value="NZ_CAACXP010000006.1"/>
</dbReference>
<reference evidence="3 4" key="1">
    <citation type="submission" date="2016-11" db="EMBL/GenBank/DDBJ databases">
        <authorList>
            <consortium name="Pathogen Informatics"/>
        </authorList>
    </citation>
    <scope>NUCLEOTIDE SEQUENCE [LARGE SCALE GENOMIC DNA]</scope>
    <source>
        <strain evidence="3 4">104</strain>
    </source>
</reference>
<evidence type="ECO:0008006" key="5">
    <source>
        <dbReference type="Google" id="ProtNLM"/>
    </source>
</evidence>
<dbReference type="PROSITE" id="PS51257">
    <property type="entry name" value="PROKAR_LIPOPROTEIN"/>
    <property type="match status" value="1"/>
</dbReference>
<evidence type="ECO:0000313" key="3">
    <source>
        <dbReference type="EMBL" id="SIA64963.1"/>
    </source>
</evidence>
<feature type="region of interest" description="Disordered" evidence="1">
    <location>
        <begin position="143"/>
        <end position="163"/>
    </location>
</feature>
<accession>A0AB38CWM9</accession>
<organism evidence="3 4">
    <name type="scientific">Mycobacteroides abscessus subsp. abscessus</name>
    <dbReference type="NCBI Taxonomy" id="1185650"/>
    <lineage>
        <taxon>Bacteria</taxon>
        <taxon>Bacillati</taxon>
        <taxon>Actinomycetota</taxon>
        <taxon>Actinomycetes</taxon>
        <taxon>Mycobacteriales</taxon>
        <taxon>Mycobacteriaceae</taxon>
        <taxon>Mycobacteroides</taxon>
        <taxon>Mycobacteroides abscessus</taxon>
    </lineage>
</organism>
<feature type="chain" id="PRO_5044243903" description="Lipoprotein" evidence="2">
    <location>
        <begin position="26"/>
        <end position="163"/>
    </location>
</feature>
<keyword evidence="2" id="KW-0732">Signal</keyword>